<dbReference type="EMBL" id="CP048209">
    <property type="protein sequence ID" value="QHT62481.1"/>
    <property type="molecule type" value="Genomic_DNA"/>
</dbReference>
<dbReference type="SUPFAM" id="SSF47384">
    <property type="entry name" value="Homodimeric domain of signal transducing histidine kinase"/>
    <property type="match status" value="1"/>
</dbReference>
<dbReference type="InterPro" id="IPR050428">
    <property type="entry name" value="TCS_sensor_his_kinase"/>
</dbReference>
<comment type="subcellular location">
    <subcellularLocation>
        <location evidence="2">Cell membrane</location>
        <topology evidence="2">Multi-pass membrane protein</topology>
    </subcellularLocation>
</comment>
<keyword evidence="8" id="KW-0547">Nucleotide-binding</keyword>
<evidence type="ECO:0000256" key="7">
    <source>
        <dbReference type="ARBA" id="ARBA00022692"/>
    </source>
</evidence>
<dbReference type="Gene3D" id="1.10.287.130">
    <property type="match status" value="1"/>
</dbReference>
<dbReference type="Proteomes" id="UP000476064">
    <property type="component" value="Chromosome"/>
</dbReference>
<keyword evidence="18" id="KW-1185">Reference proteome</keyword>
<evidence type="ECO:0000256" key="9">
    <source>
        <dbReference type="ARBA" id="ARBA00022777"/>
    </source>
</evidence>
<feature type="domain" description="Histidine kinase" evidence="15">
    <location>
        <begin position="257"/>
        <end position="470"/>
    </location>
</feature>
<evidence type="ECO:0000256" key="11">
    <source>
        <dbReference type="ARBA" id="ARBA00022989"/>
    </source>
</evidence>
<dbReference type="InterPro" id="IPR003661">
    <property type="entry name" value="HisK_dim/P_dom"/>
</dbReference>
<comment type="catalytic activity">
    <reaction evidence="1">
        <text>ATP + protein L-histidine = ADP + protein N-phospho-L-histidine.</text>
        <dbReference type="EC" id="2.7.13.3"/>
    </reaction>
</comment>
<proteinExistence type="predicted"/>
<dbReference type="GO" id="GO:0005524">
    <property type="term" value="F:ATP binding"/>
    <property type="evidence" value="ECO:0007669"/>
    <property type="project" value="UniProtKB-KW"/>
</dbReference>
<dbReference type="KEGG" id="plyc:GXP70_22495"/>
<evidence type="ECO:0000256" key="13">
    <source>
        <dbReference type="ARBA" id="ARBA00023136"/>
    </source>
</evidence>
<sequence>MKLVHQINVAFGVLLVAVLGITAVVIHYVLMDHFITAQRQELQSIGMSMATTLSREAGKTAMTDMAAVAERPVLQDAAASRLTVAAPAGVEYYLSDTEGNVLQTGSSAALNAVGVQPLPQAAVTSMKAKPIVVQSVQAIAKVSGYITNVSAVPQGTLTLLSPLSKIKEVEQDLFVRLLLVLAVGGVLVMLLSLLITRRLIRPLMRLREELRKVQRRQFGDVALVKAGGEIGAVARSVYELAGELERHNRAQKQFFQNASHELKTPLMSIAGYAEGIRDGVFEGESSHKGLDIIISESGRLTSIVTEMTLLAKLDSEEDIFRASDVHVQEIVTETIERINPLLAARGLAIHTRYKNGARESRLAVSADRDKLLQALLNIVSNAARYAAETIVIEIGVEGGQITLSVADDGKGFPDSLLPQLFHRFIKGKDGQTGLGLAISRAIVERCGGRIEARNQAAGGAVISLRLPQAA</sequence>
<keyword evidence="7 14" id="KW-0812">Transmembrane</keyword>
<dbReference type="AlphaFoldDB" id="A0A6C0G3W0"/>
<dbReference type="InterPro" id="IPR036890">
    <property type="entry name" value="HATPase_C_sf"/>
</dbReference>
<evidence type="ECO:0000256" key="14">
    <source>
        <dbReference type="SAM" id="Phobius"/>
    </source>
</evidence>
<dbReference type="Pfam" id="PF02518">
    <property type="entry name" value="HATPase_c"/>
    <property type="match status" value="1"/>
</dbReference>
<name>A0A6C0G3W0_9BACL</name>
<keyword evidence="12" id="KW-0902">Two-component regulatory system</keyword>
<evidence type="ECO:0000313" key="18">
    <source>
        <dbReference type="Proteomes" id="UP000476064"/>
    </source>
</evidence>
<evidence type="ECO:0000256" key="4">
    <source>
        <dbReference type="ARBA" id="ARBA00022475"/>
    </source>
</evidence>
<dbReference type="PROSITE" id="PS50885">
    <property type="entry name" value="HAMP"/>
    <property type="match status" value="1"/>
</dbReference>
<reference evidence="17 18" key="1">
    <citation type="submission" date="2020-01" db="EMBL/GenBank/DDBJ databases">
        <title>Paenibacillus sp. nov., isolated from tomato rhizosphere.</title>
        <authorList>
            <person name="Weon H.-Y."/>
            <person name="Lee S.A."/>
        </authorList>
    </citation>
    <scope>NUCLEOTIDE SEQUENCE [LARGE SCALE GENOMIC DNA]</scope>
    <source>
        <strain evidence="17 18">12200R-189</strain>
    </source>
</reference>
<keyword evidence="13 14" id="KW-0472">Membrane</keyword>
<dbReference type="Pfam" id="PF00512">
    <property type="entry name" value="HisKA"/>
    <property type="match status" value="1"/>
</dbReference>
<keyword evidence="4" id="KW-1003">Cell membrane</keyword>
<dbReference type="InterPro" id="IPR036097">
    <property type="entry name" value="HisK_dim/P_sf"/>
</dbReference>
<dbReference type="RefSeq" id="WP_162358914.1">
    <property type="nucleotide sequence ID" value="NZ_CP048209.1"/>
</dbReference>
<dbReference type="InterPro" id="IPR004358">
    <property type="entry name" value="Sig_transdc_His_kin-like_C"/>
</dbReference>
<evidence type="ECO:0000256" key="12">
    <source>
        <dbReference type="ARBA" id="ARBA00023012"/>
    </source>
</evidence>
<feature type="domain" description="HAMP" evidence="16">
    <location>
        <begin position="197"/>
        <end position="249"/>
    </location>
</feature>
<dbReference type="Gene3D" id="6.10.340.10">
    <property type="match status" value="1"/>
</dbReference>
<protein>
    <recommendedName>
        <fullName evidence="3">histidine kinase</fullName>
        <ecNumber evidence="3">2.7.13.3</ecNumber>
    </recommendedName>
</protein>
<evidence type="ECO:0000259" key="15">
    <source>
        <dbReference type="PROSITE" id="PS50109"/>
    </source>
</evidence>
<evidence type="ECO:0000313" key="17">
    <source>
        <dbReference type="EMBL" id="QHT62481.1"/>
    </source>
</evidence>
<dbReference type="CDD" id="cd00082">
    <property type="entry name" value="HisKA"/>
    <property type="match status" value="1"/>
</dbReference>
<evidence type="ECO:0000256" key="5">
    <source>
        <dbReference type="ARBA" id="ARBA00022553"/>
    </source>
</evidence>
<keyword evidence="10" id="KW-0067">ATP-binding</keyword>
<dbReference type="FunFam" id="1.10.287.130:FF:000001">
    <property type="entry name" value="Two-component sensor histidine kinase"/>
    <property type="match status" value="1"/>
</dbReference>
<dbReference type="GO" id="GO:0000155">
    <property type="term" value="F:phosphorelay sensor kinase activity"/>
    <property type="evidence" value="ECO:0007669"/>
    <property type="project" value="InterPro"/>
</dbReference>
<dbReference type="PANTHER" id="PTHR45436:SF5">
    <property type="entry name" value="SENSOR HISTIDINE KINASE TRCS"/>
    <property type="match status" value="1"/>
</dbReference>
<accession>A0A6C0G3W0</accession>
<dbReference type="PROSITE" id="PS50109">
    <property type="entry name" value="HIS_KIN"/>
    <property type="match status" value="1"/>
</dbReference>
<dbReference type="SMART" id="SM00387">
    <property type="entry name" value="HATPase_c"/>
    <property type="match status" value="1"/>
</dbReference>
<dbReference type="GO" id="GO:0005886">
    <property type="term" value="C:plasma membrane"/>
    <property type="evidence" value="ECO:0007669"/>
    <property type="project" value="UniProtKB-SubCell"/>
</dbReference>
<dbReference type="PRINTS" id="PR00344">
    <property type="entry name" value="BCTRLSENSOR"/>
</dbReference>
<evidence type="ECO:0000256" key="3">
    <source>
        <dbReference type="ARBA" id="ARBA00012438"/>
    </source>
</evidence>
<dbReference type="PANTHER" id="PTHR45436">
    <property type="entry name" value="SENSOR HISTIDINE KINASE YKOH"/>
    <property type="match status" value="1"/>
</dbReference>
<dbReference type="InterPro" id="IPR005467">
    <property type="entry name" value="His_kinase_dom"/>
</dbReference>
<dbReference type="InterPro" id="IPR003594">
    <property type="entry name" value="HATPase_dom"/>
</dbReference>
<organism evidence="17 18">
    <name type="scientific">Paenibacillus lycopersici</name>
    <dbReference type="NCBI Taxonomy" id="2704462"/>
    <lineage>
        <taxon>Bacteria</taxon>
        <taxon>Bacillati</taxon>
        <taxon>Bacillota</taxon>
        <taxon>Bacilli</taxon>
        <taxon>Bacillales</taxon>
        <taxon>Paenibacillaceae</taxon>
        <taxon>Paenibacillus</taxon>
    </lineage>
</organism>
<evidence type="ECO:0000256" key="10">
    <source>
        <dbReference type="ARBA" id="ARBA00022840"/>
    </source>
</evidence>
<gene>
    <name evidence="17" type="ORF">GXP70_22495</name>
</gene>
<feature type="transmembrane region" description="Helical" evidence="14">
    <location>
        <begin position="173"/>
        <end position="195"/>
    </location>
</feature>
<evidence type="ECO:0000256" key="2">
    <source>
        <dbReference type="ARBA" id="ARBA00004651"/>
    </source>
</evidence>
<evidence type="ECO:0000256" key="6">
    <source>
        <dbReference type="ARBA" id="ARBA00022679"/>
    </source>
</evidence>
<keyword evidence="11 14" id="KW-1133">Transmembrane helix</keyword>
<feature type="transmembrane region" description="Helical" evidence="14">
    <location>
        <begin position="7"/>
        <end position="30"/>
    </location>
</feature>
<dbReference type="SMART" id="SM00388">
    <property type="entry name" value="HisKA"/>
    <property type="match status" value="1"/>
</dbReference>
<keyword evidence="6" id="KW-0808">Transferase</keyword>
<evidence type="ECO:0000259" key="16">
    <source>
        <dbReference type="PROSITE" id="PS50885"/>
    </source>
</evidence>
<keyword evidence="5" id="KW-0597">Phosphoprotein</keyword>
<keyword evidence="9 17" id="KW-0418">Kinase</keyword>
<dbReference type="SUPFAM" id="SSF55874">
    <property type="entry name" value="ATPase domain of HSP90 chaperone/DNA topoisomerase II/histidine kinase"/>
    <property type="match status" value="1"/>
</dbReference>
<dbReference type="EC" id="2.7.13.3" evidence="3"/>
<evidence type="ECO:0000256" key="1">
    <source>
        <dbReference type="ARBA" id="ARBA00000085"/>
    </source>
</evidence>
<dbReference type="Gene3D" id="3.30.565.10">
    <property type="entry name" value="Histidine kinase-like ATPase, C-terminal domain"/>
    <property type="match status" value="1"/>
</dbReference>
<dbReference type="InterPro" id="IPR003660">
    <property type="entry name" value="HAMP_dom"/>
</dbReference>
<evidence type="ECO:0000256" key="8">
    <source>
        <dbReference type="ARBA" id="ARBA00022741"/>
    </source>
</evidence>